<feature type="domain" description="SUN" evidence="5">
    <location>
        <begin position="37"/>
        <end position="229"/>
    </location>
</feature>
<reference evidence="6 7" key="1">
    <citation type="journal article" date="2018" name="Biotechnol. Biofuels">
        <title>Integrative visual omics of the white-rot fungus Polyporus brumalis exposes the biotechnological potential of its oxidative enzymes for delignifying raw plant biomass.</title>
        <authorList>
            <person name="Miyauchi S."/>
            <person name="Rancon A."/>
            <person name="Drula E."/>
            <person name="Hage H."/>
            <person name="Chaduli D."/>
            <person name="Favel A."/>
            <person name="Grisel S."/>
            <person name="Henrissat B."/>
            <person name="Herpoel-Gimbert I."/>
            <person name="Ruiz-Duenas F.J."/>
            <person name="Chevret D."/>
            <person name="Hainaut M."/>
            <person name="Lin J."/>
            <person name="Wang M."/>
            <person name="Pangilinan J."/>
            <person name="Lipzen A."/>
            <person name="Lesage-Meessen L."/>
            <person name="Navarro D."/>
            <person name="Riley R."/>
            <person name="Grigoriev I.V."/>
            <person name="Zhou S."/>
            <person name="Raouche S."/>
            <person name="Rosso M.N."/>
        </authorList>
    </citation>
    <scope>NUCLEOTIDE SEQUENCE [LARGE SCALE GENOMIC DNA]</scope>
    <source>
        <strain evidence="6 7">BRFM 1820</strain>
    </source>
</reference>
<keyword evidence="7" id="KW-1185">Reference proteome</keyword>
<dbReference type="PANTHER" id="PTHR12911:SF8">
    <property type="entry name" value="KLAROID PROTEIN-RELATED"/>
    <property type="match status" value="1"/>
</dbReference>
<organism evidence="6 7">
    <name type="scientific">Lentinus brumalis</name>
    <dbReference type="NCBI Taxonomy" id="2498619"/>
    <lineage>
        <taxon>Eukaryota</taxon>
        <taxon>Fungi</taxon>
        <taxon>Dikarya</taxon>
        <taxon>Basidiomycota</taxon>
        <taxon>Agaricomycotina</taxon>
        <taxon>Agaricomycetes</taxon>
        <taxon>Polyporales</taxon>
        <taxon>Polyporaceae</taxon>
        <taxon>Lentinus</taxon>
    </lineage>
</organism>
<evidence type="ECO:0000313" key="7">
    <source>
        <dbReference type="Proteomes" id="UP000256964"/>
    </source>
</evidence>
<dbReference type="GO" id="GO:0034993">
    <property type="term" value="C:meiotic nuclear membrane microtubule tethering complex"/>
    <property type="evidence" value="ECO:0007669"/>
    <property type="project" value="TreeGrafter"/>
</dbReference>
<dbReference type="EMBL" id="KZ857393">
    <property type="protein sequence ID" value="RDX51816.1"/>
    <property type="molecule type" value="Genomic_DNA"/>
</dbReference>
<dbReference type="Pfam" id="PF07738">
    <property type="entry name" value="Sad1_UNC"/>
    <property type="match status" value="2"/>
</dbReference>
<dbReference type="GO" id="GO:0043495">
    <property type="term" value="F:protein-membrane adaptor activity"/>
    <property type="evidence" value="ECO:0007669"/>
    <property type="project" value="TreeGrafter"/>
</dbReference>
<evidence type="ECO:0000313" key="6">
    <source>
        <dbReference type="EMBL" id="RDX51816.1"/>
    </source>
</evidence>
<dbReference type="PANTHER" id="PTHR12911">
    <property type="entry name" value="SAD1/UNC-84-LIKE PROTEIN-RELATED"/>
    <property type="match status" value="1"/>
</dbReference>
<keyword evidence="3" id="KW-1133">Transmembrane helix</keyword>
<dbReference type="Gene3D" id="2.60.120.260">
    <property type="entry name" value="Galactose-binding domain-like"/>
    <property type="match status" value="1"/>
</dbReference>
<gene>
    <name evidence="6" type="ORF">OH76DRAFT_1454732</name>
</gene>
<dbReference type="AlphaFoldDB" id="A0A371DH19"/>
<dbReference type="PROSITE" id="PS51469">
    <property type="entry name" value="SUN"/>
    <property type="match status" value="1"/>
</dbReference>
<evidence type="ECO:0000256" key="1">
    <source>
        <dbReference type="ARBA" id="ARBA00004370"/>
    </source>
</evidence>
<dbReference type="InterPro" id="IPR045119">
    <property type="entry name" value="SUN1-5"/>
</dbReference>
<evidence type="ECO:0000256" key="2">
    <source>
        <dbReference type="ARBA" id="ARBA00022692"/>
    </source>
</evidence>
<dbReference type="Proteomes" id="UP000256964">
    <property type="component" value="Unassembled WGS sequence"/>
</dbReference>
<evidence type="ECO:0000256" key="4">
    <source>
        <dbReference type="ARBA" id="ARBA00023136"/>
    </source>
</evidence>
<dbReference type="InterPro" id="IPR012919">
    <property type="entry name" value="SUN_dom"/>
</dbReference>
<keyword evidence="4" id="KW-0472">Membrane</keyword>
<evidence type="ECO:0000259" key="5">
    <source>
        <dbReference type="PROSITE" id="PS51469"/>
    </source>
</evidence>
<comment type="subcellular location">
    <subcellularLocation>
        <location evidence="1">Membrane</location>
    </subcellularLocation>
</comment>
<protein>
    <recommendedName>
        <fullName evidence="5">SUN domain-containing protein</fullName>
    </recommendedName>
</protein>
<dbReference type="OrthoDB" id="342281at2759"/>
<sequence>MALHLHPNHRCRGSATPPPHLVSYIDNAIRAAYKDPVGRRDFALAADGGRISPKLTSSFDSSPVSPPRRPENILDEDLRSGVCWLFPGDHGQVGIKIPQFIHPTHFTIDHIPHEIAADIRQAPRELVLWGVVDGSPNWRVYKDVRDSLQQSLLDAAGDAPPMVADKATFLPLAVVEYNIRKDFHIQTFPLHPAITSTQMYFGAFVLEVRSNWGGSVTKVYRVRIHGEEVYASS</sequence>
<evidence type="ECO:0000256" key="3">
    <source>
        <dbReference type="ARBA" id="ARBA00022989"/>
    </source>
</evidence>
<name>A0A371DH19_9APHY</name>
<keyword evidence="2" id="KW-0812">Transmembrane</keyword>
<proteinExistence type="predicted"/>
<accession>A0A371DH19</accession>